<gene>
    <name evidence="2" type="ORF">GA0074704_2964</name>
</gene>
<name>A0A1C5I6M7_9ACTN</name>
<dbReference type="InterPro" id="IPR048142">
    <property type="entry name" value="QRL_CxxC_CxxC"/>
</dbReference>
<protein>
    <recommendedName>
        <fullName evidence="4">SprT-like family protein</fullName>
    </recommendedName>
</protein>
<proteinExistence type="predicted"/>
<reference evidence="2 3" key="1">
    <citation type="submission" date="2016-06" db="EMBL/GenBank/DDBJ databases">
        <authorList>
            <person name="Kjaerup R.B."/>
            <person name="Dalgaard T.S."/>
            <person name="Juul-Madsen H.R."/>
        </authorList>
    </citation>
    <scope>NUCLEOTIDE SEQUENCE [LARGE SCALE GENOMIC DNA]</scope>
    <source>
        <strain evidence="2 3">DSM 45097</strain>
    </source>
</reference>
<keyword evidence="3" id="KW-1185">Reference proteome</keyword>
<dbReference type="EMBL" id="LT607751">
    <property type="protein sequence ID" value="SCG53611.1"/>
    <property type="molecule type" value="Genomic_DNA"/>
</dbReference>
<evidence type="ECO:0000313" key="3">
    <source>
        <dbReference type="Proteomes" id="UP000198210"/>
    </source>
</evidence>
<dbReference type="NCBIfam" id="NF041638">
    <property type="entry name" value="QRL_CxxC_CxxC"/>
    <property type="match status" value="1"/>
</dbReference>
<evidence type="ECO:0008006" key="4">
    <source>
        <dbReference type="Google" id="ProtNLM"/>
    </source>
</evidence>
<evidence type="ECO:0000256" key="1">
    <source>
        <dbReference type="SAM" id="MobiDB-lite"/>
    </source>
</evidence>
<feature type="compositionally biased region" description="Acidic residues" evidence="1">
    <location>
        <begin position="247"/>
        <end position="262"/>
    </location>
</feature>
<accession>A0A1C5I6M7</accession>
<dbReference type="Proteomes" id="UP000198210">
    <property type="component" value="Chromosome I"/>
</dbReference>
<dbReference type="AlphaFoldDB" id="A0A1C5I6M7"/>
<sequence>MTTADEITDVTRTCQDSPSTAALVAALESAWTAIRAQHTEVPAAVLVVGSGSPTKPNQGMKWGHFAALRWQAGDNQLPEILISGEGLSREPEAVFTTLLHEATHALADVRGVQDTSRQGRWHNKKFATLAAELGLSTTKDDKLGYSPCTLTDLTRARYRTSIAGLADALRFHRHPEPTGEGKARTNNNNGFTCECECPRKLRISKAAFEEGPIVCASCGTAFLPEEIDRDTYEHPTFATGTAAGGDQDQDQDDADDSEDDDPMVFYDPTGERYGLPTYPFKFAPDGLLTRRQLRTRDLRPGGQEPAAQILWRRGKRVAYLFRLDLAVPKRTATPAQRAAIDKALTARRTCPDCGQVKPYYIPRRTGTCLDCPGGSQ</sequence>
<organism evidence="2 3">
    <name type="scientific">Micromonospora siamensis</name>
    <dbReference type="NCBI Taxonomy" id="299152"/>
    <lineage>
        <taxon>Bacteria</taxon>
        <taxon>Bacillati</taxon>
        <taxon>Actinomycetota</taxon>
        <taxon>Actinomycetes</taxon>
        <taxon>Micromonosporales</taxon>
        <taxon>Micromonosporaceae</taxon>
        <taxon>Micromonospora</taxon>
    </lineage>
</organism>
<feature type="region of interest" description="Disordered" evidence="1">
    <location>
        <begin position="235"/>
        <end position="272"/>
    </location>
</feature>
<evidence type="ECO:0000313" key="2">
    <source>
        <dbReference type="EMBL" id="SCG53611.1"/>
    </source>
</evidence>